<dbReference type="InterPro" id="IPR019481">
    <property type="entry name" value="TFIIIC_triple_barrel"/>
</dbReference>
<dbReference type="RefSeq" id="XP_019022736.1">
    <property type="nucleotide sequence ID" value="XM_019170780.1"/>
</dbReference>
<reference evidence="3 4" key="1">
    <citation type="journal article" date="2011" name="J. Gen. Appl. Microbiol.">
        <title>Draft genome sequencing of the enigmatic yeast Saitoella complicata.</title>
        <authorList>
            <person name="Nishida H."/>
            <person name="Hamamoto M."/>
            <person name="Sugiyama J."/>
        </authorList>
    </citation>
    <scope>NUCLEOTIDE SEQUENCE [LARGE SCALE GENOMIC DNA]</scope>
    <source>
        <strain evidence="3 4">NRRL Y-17804</strain>
    </source>
</reference>
<organism evidence="3 4">
    <name type="scientific">Saitoella complicata (strain BCRC 22490 / CBS 7301 / JCM 7358 / NBRC 10748 / NRRL Y-17804)</name>
    <dbReference type="NCBI Taxonomy" id="698492"/>
    <lineage>
        <taxon>Eukaryota</taxon>
        <taxon>Fungi</taxon>
        <taxon>Dikarya</taxon>
        <taxon>Ascomycota</taxon>
        <taxon>Taphrinomycotina</taxon>
        <taxon>Taphrinomycotina incertae sedis</taxon>
        <taxon>Saitoella</taxon>
    </lineage>
</organism>
<evidence type="ECO:0000313" key="3">
    <source>
        <dbReference type="EMBL" id="GAO47373.1"/>
    </source>
</evidence>
<keyword evidence="4" id="KW-1185">Reference proteome</keyword>
<reference evidence="3 4" key="3">
    <citation type="journal article" date="2015" name="Genome Announc.">
        <title>Draft Genome Sequence of the Archiascomycetous Yeast Saitoella complicata.</title>
        <authorList>
            <person name="Yamauchi K."/>
            <person name="Kondo S."/>
            <person name="Hamamoto M."/>
            <person name="Takahashi Y."/>
            <person name="Ogura Y."/>
            <person name="Hayashi T."/>
            <person name="Nishida H."/>
        </authorList>
    </citation>
    <scope>NUCLEOTIDE SEQUENCE [LARGE SCALE GENOMIC DNA]</scope>
    <source>
        <strain evidence="3 4">NRRL Y-17804</strain>
    </source>
</reference>
<feature type="domain" description="Transcription factor TFIIIC triple barrel" evidence="2">
    <location>
        <begin position="18"/>
        <end position="99"/>
    </location>
</feature>
<accession>A0A0E9NC55</accession>
<name>A0A0E9NC55_SAICN</name>
<evidence type="ECO:0000256" key="1">
    <source>
        <dbReference type="SAM" id="MobiDB-lite"/>
    </source>
</evidence>
<dbReference type="OrthoDB" id="1877767at2759"/>
<dbReference type="PANTHER" id="PTHR21860:SF2">
    <property type="entry name" value="GENERAL TRANSCRIPTION FACTOR 3C POLYPEPTIDE 6"/>
    <property type="match status" value="1"/>
</dbReference>
<feature type="compositionally biased region" description="Gly residues" evidence="1">
    <location>
        <begin position="140"/>
        <end position="149"/>
    </location>
</feature>
<proteinExistence type="predicted"/>
<evidence type="ECO:0000259" key="2">
    <source>
        <dbReference type="Pfam" id="PF10419"/>
    </source>
</evidence>
<dbReference type="AlphaFoldDB" id="A0A0E9NC55"/>
<dbReference type="Pfam" id="PF10419">
    <property type="entry name" value="TFIIIC_sub6"/>
    <property type="match status" value="1"/>
</dbReference>
<feature type="region of interest" description="Disordered" evidence="1">
    <location>
        <begin position="99"/>
        <end position="126"/>
    </location>
</feature>
<evidence type="ECO:0000313" key="4">
    <source>
        <dbReference type="Proteomes" id="UP000033140"/>
    </source>
</evidence>
<dbReference type="InterPro" id="IPR042771">
    <property type="entry name" value="GTF3C6-like"/>
</dbReference>
<gene>
    <name evidence="3" type="ORF">G7K_1581-t1</name>
</gene>
<dbReference type="EMBL" id="BACD03000008">
    <property type="protein sequence ID" value="GAO47373.1"/>
    <property type="molecule type" value="Genomic_DNA"/>
</dbReference>
<dbReference type="Proteomes" id="UP000033140">
    <property type="component" value="Unassembled WGS sequence"/>
</dbReference>
<dbReference type="PANTHER" id="PTHR21860">
    <property type="entry name" value="TRANSCRIPTION INITIATION FACTOR IIIC TFIIIC , POLYPEPTIDE 6-RELATED"/>
    <property type="match status" value="1"/>
</dbReference>
<reference evidence="3 4" key="2">
    <citation type="journal article" date="2014" name="J. Gen. Appl. Microbiol.">
        <title>The early diverging ascomycetous budding yeast Saitoella complicata has three histone deacetylases belonging to the Clr6, Hos2, and Rpd3 lineages.</title>
        <authorList>
            <person name="Nishida H."/>
            <person name="Matsumoto T."/>
            <person name="Kondo S."/>
            <person name="Hamamoto M."/>
            <person name="Yoshikawa H."/>
        </authorList>
    </citation>
    <scope>NUCLEOTIDE SEQUENCE [LARGE SCALE GENOMIC DNA]</scope>
    <source>
        <strain evidence="3 4">NRRL Y-17804</strain>
    </source>
</reference>
<dbReference type="STRING" id="698492.A0A0E9NC55"/>
<feature type="region of interest" description="Disordered" evidence="1">
    <location>
        <begin position="137"/>
        <end position="156"/>
    </location>
</feature>
<dbReference type="GO" id="GO:0000127">
    <property type="term" value="C:transcription factor TFIIIC complex"/>
    <property type="evidence" value="ECO:0007669"/>
    <property type="project" value="TreeGrafter"/>
</dbReference>
<protein>
    <recommendedName>
        <fullName evidence="2">Transcription factor TFIIIC triple barrel domain-containing protein</fullName>
    </recommendedName>
</protein>
<dbReference type="Gene3D" id="2.60.40.4370">
    <property type="match status" value="1"/>
</dbReference>
<sequence length="156" mass="17045">MSPESRRPDENAEEDEYEEEVSYVTLDFGSNPLSIDQIKEYQLIGLDSKTPVIRLGQNIYRGTWNELLGTEIILEKAGDTSRVVGLSKDRLLMEQVQLKPKEQPIPEQASAPQPVPSTSSVQEHAMASTAVGYLQNAATNGGGTYGGEGQDVMDTT</sequence>
<dbReference type="GO" id="GO:0006383">
    <property type="term" value="P:transcription by RNA polymerase III"/>
    <property type="evidence" value="ECO:0007669"/>
    <property type="project" value="InterPro"/>
</dbReference>
<comment type="caution">
    <text evidence="3">The sequence shown here is derived from an EMBL/GenBank/DDBJ whole genome shotgun (WGS) entry which is preliminary data.</text>
</comment>